<dbReference type="InterPro" id="IPR023095">
    <property type="entry name" value="Ade_MeTrfase_dom_2"/>
</dbReference>
<dbReference type="PROSITE" id="PS00092">
    <property type="entry name" value="N6_MTASE"/>
    <property type="match status" value="1"/>
</dbReference>
<dbReference type="GO" id="GO:0032259">
    <property type="term" value="P:methylation"/>
    <property type="evidence" value="ECO:0007669"/>
    <property type="project" value="UniProtKB-KW"/>
</dbReference>
<geneLocation type="plasmid" evidence="9 10">
    <name>pAC1520</name>
</geneLocation>
<dbReference type="NCBIfam" id="TIGR00571">
    <property type="entry name" value="dam"/>
    <property type="match status" value="1"/>
</dbReference>
<dbReference type="PANTHER" id="PTHR30481">
    <property type="entry name" value="DNA ADENINE METHYLASE"/>
    <property type="match status" value="1"/>
</dbReference>
<dbReference type="PANTHER" id="PTHR30481:SF3">
    <property type="entry name" value="DNA ADENINE METHYLASE"/>
    <property type="match status" value="1"/>
</dbReference>
<dbReference type="GO" id="GO:0043565">
    <property type="term" value="F:sequence-specific DNA binding"/>
    <property type="evidence" value="ECO:0007669"/>
    <property type="project" value="TreeGrafter"/>
</dbReference>
<comment type="similarity">
    <text evidence="1 8">Belongs to the N(4)/N(6)-methyltransferase family.</text>
</comment>
<dbReference type="GO" id="GO:1904047">
    <property type="term" value="F:S-adenosyl-L-methionine binding"/>
    <property type="evidence" value="ECO:0007669"/>
    <property type="project" value="TreeGrafter"/>
</dbReference>
<evidence type="ECO:0000256" key="2">
    <source>
        <dbReference type="ARBA" id="ARBA00011900"/>
    </source>
</evidence>
<gene>
    <name evidence="9" type="ORF">P5S46_21470</name>
</gene>
<organism evidence="9 10">
    <name type="scientific">Aeromonas caviae</name>
    <name type="common">Aeromonas punctata</name>
    <dbReference type="NCBI Taxonomy" id="648"/>
    <lineage>
        <taxon>Bacteria</taxon>
        <taxon>Pseudomonadati</taxon>
        <taxon>Pseudomonadota</taxon>
        <taxon>Gammaproteobacteria</taxon>
        <taxon>Aeromonadales</taxon>
        <taxon>Aeromonadaceae</taxon>
        <taxon>Aeromonas</taxon>
    </lineage>
</organism>
<feature type="binding site" evidence="7">
    <location>
        <position position="10"/>
    </location>
    <ligand>
        <name>S-adenosyl-L-methionine</name>
        <dbReference type="ChEBI" id="CHEBI:59789"/>
    </ligand>
</feature>
<dbReference type="RefSeq" id="WP_128342836.1">
    <property type="nucleotide sequence ID" value="NZ_CAWOMG010000077.1"/>
</dbReference>
<evidence type="ECO:0000313" key="10">
    <source>
        <dbReference type="Proteomes" id="UP001218423"/>
    </source>
</evidence>
<dbReference type="InterPro" id="IPR002052">
    <property type="entry name" value="DNA_methylase_N6_adenine_CS"/>
</dbReference>
<dbReference type="AlphaFoldDB" id="A0AAJ5ZD69"/>
<dbReference type="InterPro" id="IPR029063">
    <property type="entry name" value="SAM-dependent_MTases_sf"/>
</dbReference>
<dbReference type="Proteomes" id="UP001218423">
    <property type="component" value="Plasmid pAC1520"/>
</dbReference>
<keyword evidence="3 8" id="KW-0489">Methyltransferase</keyword>
<accession>A0AAJ5ZD69</accession>
<dbReference type="Pfam" id="PF02086">
    <property type="entry name" value="MethyltransfD12"/>
    <property type="match status" value="1"/>
</dbReference>
<feature type="binding site" evidence="7">
    <location>
        <position position="55"/>
    </location>
    <ligand>
        <name>S-adenosyl-L-methionine</name>
        <dbReference type="ChEBI" id="CHEBI:59789"/>
    </ligand>
</feature>
<keyword evidence="9" id="KW-0614">Plasmid</keyword>
<dbReference type="InterPro" id="IPR012263">
    <property type="entry name" value="M_m6A_EcoRV"/>
</dbReference>
<evidence type="ECO:0000256" key="3">
    <source>
        <dbReference type="ARBA" id="ARBA00022603"/>
    </source>
</evidence>
<evidence type="ECO:0000256" key="4">
    <source>
        <dbReference type="ARBA" id="ARBA00022679"/>
    </source>
</evidence>
<reference evidence="9" key="1">
    <citation type="submission" date="2023-03" db="EMBL/GenBank/DDBJ databases">
        <title>Aeromonas caviae strain AC1520.</title>
        <authorList>
            <person name="Xie T."/>
            <person name="Zhang Q."/>
            <person name="Deng J."/>
            <person name="Li X."/>
        </authorList>
    </citation>
    <scope>NUCLEOTIDE SEQUENCE</scope>
    <source>
        <strain evidence="9">AC1520</strain>
        <plasmid evidence="9">pAC1520</plasmid>
    </source>
</reference>
<evidence type="ECO:0000256" key="7">
    <source>
        <dbReference type="PIRSR" id="PIRSR000398-1"/>
    </source>
</evidence>
<protein>
    <recommendedName>
        <fullName evidence="2 8">Site-specific DNA-methyltransferase (adenine-specific)</fullName>
        <ecNumber evidence="2 8">2.1.1.72</ecNumber>
    </recommendedName>
</protein>
<evidence type="ECO:0000256" key="5">
    <source>
        <dbReference type="ARBA" id="ARBA00022691"/>
    </source>
</evidence>
<evidence type="ECO:0000256" key="8">
    <source>
        <dbReference type="RuleBase" id="RU361257"/>
    </source>
</evidence>
<dbReference type="PIRSF" id="PIRSF000398">
    <property type="entry name" value="M_m6A_EcoRV"/>
    <property type="match status" value="1"/>
</dbReference>
<dbReference type="Gene3D" id="3.40.50.150">
    <property type="entry name" value="Vaccinia Virus protein VP39"/>
    <property type="match status" value="1"/>
</dbReference>
<dbReference type="InterPro" id="IPR012327">
    <property type="entry name" value="MeTrfase_D12"/>
</dbReference>
<dbReference type="PRINTS" id="PR00505">
    <property type="entry name" value="D12N6MTFRASE"/>
</dbReference>
<comment type="catalytic activity">
    <reaction evidence="6 8">
        <text>a 2'-deoxyadenosine in DNA + S-adenosyl-L-methionine = an N(6)-methyl-2'-deoxyadenosine in DNA + S-adenosyl-L-homocysteine + H(+)</text>
        <dbReference type="Rhea" id="RHEA:15197"/>
        <dbReference type="Rhea" id="RHEA-COMP:12418"/>
        <dbReference type="Rhea" id="RHEA-COMP:12419"/>
        <dbReference type="ChEBI" id="CHEBI:15378"/>
        <dbReference type="ChEBI" id="CHEBI:57856"/>
        <dbReference type="ChEBI" id="CHEBI:59789"/>
        <dbReference type="ChEBI" id="CHEBI:90615"/>
        <dbReference type="ChEBI" id="CHEBI:90616"/>
        <dbReference type="EC" id="2.1.1.72"/>
    </reaction>
</comment>
<keyword evidence="5 8" id="KW-0949">S-adenosyl-L-methionine</keyword>
<name>A0AAJ5ZD69_AERCA</name>
<feature type="binding site" evidence="7">
    <location>
        <position position="14"/>
    </location>
    <ligand>
        <name>S-adenosyl-L-methionine</name>
        <dbReference type="ChEBI" id="CHEBI:59789"/>
    </ligand>
</feature>
<keyword evidence="4 8" id="KW-0808">Transferase</keyword>
<evidence type="ECO:0000313" key="9">
    <source>
        <dbReference type="EMBL" id="WFG00335.1"/>
    </source>
</evidence>
<dbReference type="REBASE" id="701777">
    <property type="entry name" value="M.Aca1520ORF21470P"/>
</dbReference>
<dbReference type="SUPFAM" id="SSF53335">
    <property type="entry name" value="S-adenosyl-L-methionine-dependent methyltransferases"/>
    <property type="match status" value="1"/>
</dbReference>
<dbReference type="Gene3D" id="1.10.1020.10">
    <property type="entry name" value="Adenine-specific Methyltransferase, Domain 2"/>
    <property type="match status" value="1"/>
</dbReference>
<dbReference type="EMBL" id="CP120943">
    <property type="protein sequence ID" value="WFG00335.1"/>
    <property type="molecule type" value="Genomic_DNA"/>
</dbReference>
<dbReference type="GO" id="GO:0006298">
    <property type="term" value="P:mismatch repair"/>
    <property type="evidence" value="ECO:0007669"/>
    <property type="project" value="TreeGrafter"/>
</dbReference>
<dbReference type="GO" id="GO:0009007">
    <property type="term" value="F:site-specific DNA-methyltransferase (adenine-specific) activity"/>
    <property type="evidence" value="ECO:0007669"/>
    <property type="project" value="UniProtKB-UniRule"/>
</dbReference>
<evidence type="ECO:0000256" key="6">
    <source>
        <dbReference type="ARBA" id="ARBA00047942"/>
    </source>
</evidence>
<dbReference type="GO" id="GO:0009307">
    <property type="term" value="P:DNA restriction-modification system"/>
    <property type="evidence" value="ECO:0007669"/>
    <property type="project" value="InterPro"/>
</dbReference>
<feature type="binding site" evidence="7">
    <location>
        <position position="188"/>
    </location>
    <ligand>
        <name>S-adenosyl-L-methionine</name>
        <dbReference type="ChEBI" id="CHEBI:59789"/>
    </ligand>
</feature>
<dbReference type="EC" id="2.1.1.72" evidence="2 8"/>
<evidence type="ECO:0000256" key="1">
    <source>
        <dbReference type="ARBA" id="ARBA00006594"/>
    </source>
</evidence>
<proteinExistence type="inferred from homology"/>
<sequence>MAVQKTFLKWVGSKVRMMPELLRHVPPRGEVLREAFAGSGAVFMNTDYEVYHLNDANSDLINSFRLIAEDCDSFIRDLKPLFLDGNSASAYDERVKQYNTSTESRERALLFNYLVRHSFNGLYRVNQGGGFNAPFGRYASVYFPEQEMTLFAEKVTRAREVHFSTLDFQQFLNQGLQEKCREGVLYLDPPYVPASTTSNFCSYTGGGFSGFHQQLLHQYALMYAAGGHKVVLSNSDTPITRKLYAGHMVNPVDVRRSVASKGGRRGNAQELIVCYQRPAAAAA</sequence>